<dbReference type="EMBL" id="JADCNM010000007">
    <property type="protein sequence ID" value="KAG0474975.1"/>
    <property type="molecule type" value="Genomic_DNA"/>
</dbReference>
<dbReference type="AlphaFoldDB" id="A0A835QRE2"/>
<dbReference type="PANTHER" id="PTHR35357:SF8">
    <property type="entry name" value="OS01G0111000 PROTEIN"/>
    <property type="match status" value="1"/>
</dbReference>
<dbReference type="SMART" id="SM00856">
    <property type="entry name" value="PMEI"/>
    <property type="match status" value="1"/>
</dbReference>
<accession>A0A835QRE2</accession>
<comment type="caution">
    <text evidence="5">The sequence shown here is derived from an EMBL/GenBank/DDBJ whole genome shotgun (WGS) entry which is preliminary data.</text>
</comment>
<evidence type="ECO:0000259" key="4">
    <source>
        <dbReference type="SMART" id="SM00856"/>
    </source>
</evidence>
<evidence type="ECO:0000256" key="3">
    <source>
        <dbReference type="ARBA" id="ARBA00038471"/>
    </source>
</evidence>
<keyword evidence="2" id="KW-1015">Disulfide bond</keyword>
<protein>
    <recommendedName>
        <fullName evidence="4">Pectinesterase inhibitor domain-containing protein</fullName>
    </recommendedName>
</protein>
<dbReference type="InterPro" id="IPR006501">
    <property type="entry name" value="Pectinesterase_inhib_dom"/>
</dbReference>
<dbReference type="SUPFAM" id="SSF101148">
    <property type="entry name" value="Plant invertase/pectin methylesterase inhibitor"/>
    <property type="match status" value="1"/>
</dbReference>
<evidence type="ECO:0000256" key="1">
    <source>
        <dbReference type="ARBA" id="ARBA00022729"/>
    </source>
</evidence>
<organism evidence="5 6">
    <name type="scientific">Vanilla planifolia</name>
    <name type="common">Vanilla</name>
    <dbReference type="NCBI Taxonomy" id="51239"/>
    <lineage>
        <taxon>Eukaryota</taxon>
        <taxon>Viridiplantae</taxon>
        <taxon>Streptophyta</taxon>
        <taxon>Embryophyta</taxon>
        <taxon>Tracheophyta</taxon>
        <taxon>Spermatophyta</taxon>
        <taxon>Magnoliopsida</taxon>
        <taxon>Liliopsida</taxon>
        <taxon>Asparagales</taxon>
        <taxon>Orchidaceae</taxon>
        <taxon>Vanilloideae</taxon>
        <taxon>Vanilleae</taxon>
        <taxon>Vanilla</taxon>
    </lineage>
</organism>
<evidence type="ECO:0000256" key="2">
    <source>
        <dbReference type="ARBA" id="ARBA00023157"/>
    </source>
</evidence>
<comment type="similarity">
    <text evidence="3">Belongs to the PMEI family.</text>
</comment>
<evidence type="ECO:0000313" key="5">
    <source>
        <dbReference type="EMBL" id="KAG0474975.1"/>
    </source>
</evidence>
<proteinExistence type="inferred from homology"/>
<gene>
    <name evidence="5" type="ORF">HPP92_014661</name>
</gene>
<reference evidence="5 6" key="1">
    <citation type="journal article" date="2020" name="Nat. Food">
        <title>A phased Vanilla planifolia genome enables genetic improvement of flavour and production.</title>
        <authorList>
            <person name="Hasing T."/>
            <person name="Tang H."/>
            <person name="Brym M."/>
            <person name="Khazi F."/>
            <person name="Huang T."/>
            <person name="Chambers A.H."/>
        </authorList>
    </citation>
    <scope>NUCLEOTIDE SEQUENCE [LARGE SCALE GENOMIC DNA]</scope>
    <source>
        <tissue evidence="5">Leaf</tissue>
    </source>
</reference>
<dbReference type="InterPro" id="IPR034088">
    <property type="entry name" value="Pla_a_1-like"/>
</dbReference>
<sequence>MECKIGEVVRIDNNFSGAEGTKLRMEMTMTSNNDPTNIGLLLLLLTILSAASATGPEGICNSLGGGYVTPDYCISVLGSDPRSRTADDHGLAVIADDIALANATGVNSVIITYFANVSDSFLLSCLNLCRDYYVGSYANIRQASNATSSRDYATAEKLLNGVFQVPAKCEETFTARAGVASLLNKEDSEFSEVVNLARGINNYLKKNN</sequence>
<dbReference type="GO" id="GO:0004857">
    <property type="term" value="F:enzyme inhibitor activity"/>
    <property type="evidence" value="ECO:0007669"/>
    <property type="project" value="InterPro"/>
</dbReference>
<dbReference type="PANTHER" id="PTHR35357">
    <property type="entry name" value="OS02G0537100 PROTEIN"/>
    <property type="match status" value="1"/>
</dbReference>
<feature type="domain" description="Pectinesterase inhibitor" evidence="4">
    <location>
        <begin position="51"/>
        <end position="200"/>
    </location>
</feature>
<dbReference type="OrthoDB" id="773737at2759"/>
<evidence type="ECO:0000313" key="6">
    <source>
        <dbReference type="Proteomes" id="UP000639772"/>
    </source>
</evidence>
<dbReference type="CDD" id="cd15795">
    <property type="entry name" value="PMEI-Pla_a_1_like"/>
    <property type="match status" value="1"/>
</dbReference>
<dbReference type="Gene3D" id="1.20.140.40">
    <property type="entry name" value="Invertase/pectin methylesterase inhibitor family protein"/>
    <property type="match status" value="1"/>
</dbReference>
<dbReference type="Proteomes" id="UP000639772">
    <property type="component" value="Chromosome 7"/>
</dbReference>
<dbReference type="NCBIfam" id="TIGR01614">
    <property type="entry name" value="PME_inhib"/>
    <property type="match status" value="1"/>
</dbReference>
<dbReference type="InterPro" id="IPR035513">
    <property type="entry name" value="Invertase/methylesterase_inhib"/>
</dbReference>
<dbReference type="Pfam" id="PF04043">
    <property type="entry name" value="PMEI"/>
    <property type="match status" value="1"/>
</dbReference>
<keyword evidence="1" id="KW-0732">Signal</keyword>
<name>A0A835QRE2_VANPL</name>